<dbReference type="Pfam" id="PF12771">
    <property type="entry name" value="SusD-like_2"/>
    <property type="match status" value="1"/>
</dbReference>
<dbReference type="AlphaFoldDB" id="A0A556MTX9"/>
<dbReference type="InterPro" id="IPR041662">
    <property type="entry name" value="SusD-like_2"/>
</dbReference>
<feature type="signal peptide" evidence="1">
    <location>
        <begin position="1"/>
        <end position="20"/>
    </location>
</feature>
<accession>A0A556MTX9</accession>
<sequence length="497" mass="53506">MKKNNLKTIAILALTFIAFGCKKITNINTSPNNPPLSAATPQVLFPSAVASSAGRIGGELQILGGFWSQYYTQYTTANQFRNIDSYNLTQNDLNANWNELFQGALEDYQLSITQAKAKGLNNYVLMSTCMKAYTYGVLVDLYDQVPYTQALQGATVTQPVFDKGHDVYLGLIKEIDAALAANYNVNLAGADAATDFLFNGDMTKWAQFANTLELKLYLRMVNAYPADAQAGVTKLFANGLGFLNVDAGIPSSTFSNTPNKDNPFFEYNQRSLNTTTNIKASTTFLLYLTTTEDPRITPLFGPSPVVGINQGDYNGSDATYAKATNPAQSPTDPVWFISAAESHFLQAEAIVRYGVAGNAAAEYVAGVSASFAANGLSASDGATFAATSAVAFPAAGTTDAKIGAIIMQKWVANAQGCHALESFFDQQRTGYPKNSAVYTTNANYVPGEWVYSLNGVTVGKAFPKRLIFPESEYTTNKNTPTLVPLTTPVWWGIGGSK</sequence>
<comment type="caution">
    <text evidence="2">The sequence shown here is derived from an EMBL/GenBank/DDBJ whole genome shotgun (WGS) entry which is preliminary data.</text>
</comment>
<dbReference type="Proteomes" id="UP000318733">
    <property type="component" value="Unassembled WGS sequence"/>
</dbReference>
<dbReference type="EMBL" id="VLPK01000001">
    <property type="protein sequence ID" value="TSJ43269.1"/>
    <property type="molecule type" value="Genomic_DNA"/>
</dbReference>
<proteinExistence type="predicted"/>
<protein>
    <submittedName>
        <fullName evidence="2">SusD/RagB family nutrient-binding outer membrane lipoprotein</fullName>
    </submittedName>
</protein>
<dbReference type="PROSITE" id="PS51257">
    <property type="entry name" value="PROKAR_LIPOPROTEIN"/>
    <property type="match status" value="1"/>
</dbReference>
<reference evidence="2 3" key="1">
    <citation type="submission" date="2019-07" db="EMBL/GenBank/DDBJ databases">
        <authorList>
            <person name="Huq M.A."/>
        </authorList>
    </citation>
    <scope>NUCLEOTIDE SEQUENCE [LARGE SCALE GENOMIC DNA]</scope>
    <source>
        <strain evidence="2 3">MAH-19</strain>
    </source>
</reference>
<dbReference type="RefSeq" id="WP_144246834.1">
    <property type="nucleotide sequence ID" value="NZ_VLPK01000001.1"/>
</dbReference>
<evidence type="ECO:0000256" key="1">
    <source>
        <dbReference type="SAM" id="SignalP"/>
    </source>
</evidence>
<keyword evidence="2" id="KW-0449">Lipoprotein</keyword>
<organism evidence="2 3">
    <name type="scientific">Mucilaginibacter corticis</name>
    <dbReference type="NCBI Taxonomy" id="2597670"/>
    <lineage>
        <taxon>Bacteria</taxon>
        <taxon>Pseudomonadati</taxon>
        <taxon>Bacteroidota</taxon>
        <taxon>Sphingobacteriia</taxon>
        <taxon>Sphingobacteriales</taxon>
        <taxon>Sphingobacteriaceae</taxon>
        <taxon>Mucilaginibacter</taxon>
    </lineage>
</organism>
<gene>
    <name evidence="2" type="ORF">FO440_03495</name>
</gene>
<name>A0A556MTX9_9SPHI</name>
<feature type="chain" id="PRO_5021818628" evidence="1">
    <location>
        <begin position="21"/>
        <end position="497"/>
    </location>
</feature>
<evidence type="ECO:0000313" key="2">
    <source>
        <dbReference type="EMBL" id="TSJ43269.1"/>
    </source>
</evidence>
<keyword evidence="3" id="KW-1185">Reference proteome</keyword>
<evidence type="ECO:0000313" key="3">
    <source>
        <dbReference type="Proteomes" id="UP000318733"/>
    </source>
</evidence>
<dbReference type="InterPro" id="IPR011990">
    <property type="entry name" value="TPR-like_helical_dom_sf"/>
</dbReference>
<keyword evidence="1" id="KW-0732">Signal</keyword>
<dbReference type="SUPFAM" id="SSF48452">
    <property type="entry name" value="TPR-like"/>
    <property type="match status" value="1"/>
</dbReference>
<dbReference type="OrthoDB" id="9766256at2"/>
<dbReference type="Gene3D" id="1.25.40.390">
    <property type="match status" value="1"/>
</dbReference>